<gene>
    <name evidence="1" type="ORF">FWK35_00009220</name>
</gene>
<dbReference type="EMBL" id="VUJU01003877">
    <property type="protein sequence ID" value="KAF0756352.1"/>
    <property type="molecule type" value="Genomic_DNA"/>
</dbReference>
<sequence>KHENDGVVGFIVHDRTLPNVKTFSAFNDRICYIRLVGKVFDLIIINCYAPTDEKDEDIKGKFYEELERVYDTLPLHCIKIEVDSKNFIISNTYFPRKNLHKFTWKSPDERTFNQIDQILIDRRFRGCIGNMRTYRGLTPLPSVCEI</sequence>
<protein>
    <submittedName>
        <fullName evidence="1">Craniofacial development protein 2-like</fullName>
    </submittedName>
</protein>
<accession>A0A6G0YI57</accession>
<feature type="non-terminal residue" evidence="1">
    <location>
        <position position="146"/>
    </location>
</feature>
<dbReference type="OrthoDB" id="6626258at2759"/>
<dbReference type="Proteomes" id="UP000478052">
    <property type="component" value="Unassembled WGS sequence"/>
</dbReference>
<feature type="non-terminal residue" evidence="1">
    <location>
        <position position="1"/>
    </location>
</feature>
<comment type="caution">
    <text evidence="1">The sequence shown here is derived from an EMBL/GenBank/DDBJ whole genome shotgun (WGS) entry which is preliminary data.</text>
</comment>
<dbReference type="AlphaFoldDB" id="A0A6G0YI57"/>
<name>A0A6G0YI57_APHCR</name>
<organism evidence="1 2">
    <name type="scientific">Aphis craccivora</name>
    <name type="common">Cowpea aphid</name>
    <dbReference type="NCBI Taxonomy" id="307492"/>
    <lineage>
        <taxon>Eukaryota</taxon>
        <taxon>Metazoa</taxon>
        <taxon>Ecdysozoa</taxon>
        <taxon>Arthropoda</taxon>
        <taxon>Hexapoda</taxon>
        <taxon>Insecta</taxon>
        <taxon>Pterygota</taxon>
        <taxon>Neoptera</taxon>
        <taxon>Paraneoptera</taxon>
        <taxon>Hemiptera</taxon>
        <taxon>Sternorrhyncha</taxon>
        <taxon>Aphidomorpha</taxon>
        <taxon>Aphidoidea</taxon>
        <taxon>Aphididae</taxon>
        <taxon>Aphidini</taxon>
        <taxon>Aphis</taxon>
        <taxon>Aphis</taxon>
    </lineage>
</organism>
<dbReference type="SUPFAM" id="SSF56219">
    <property type="entry name" value="DNase I-like"/>
    <property type="match status" value="1"/>
</dbReference>
<keyword evidence="2" id="KW-1185">Reference proteome</keyword>
<reference evidence="1 2" key="1">
    <citation type="submission" date="2019-08" db="EMBL/GenBank/DDBJ databases">
        <title>Whole genome of Aphis craccivora.</title>
        <authorList>
            <person name="Voronova N.V."/>
            <person name="Shulinski R.S."/>
            <person name="Bandarenka Y.V."/>
            <person name="Zhorov D.G."/>
            <person name="Warner D."/>
        </authorList>
    </citation>
    <scope>NUCLEOTIDE SEQUENCE [LARGE SCALE GENOMIC DNA]</scope>
    <source>
        <strain evidence="1">180601</strain>
        <tissue evidence="1">Whole Body</tissue>
    </source>
</reference>
<evidence type="ECO:0000313" key="1">
    <source>
        <dbReference type="EMBL" id="KAF0756352.1"/>
    </source>
</evidence>
<dbReference type="Gene3D" id="3.60.10.10">
    <property type="entry name" value="Endonuclease/exonuclease/phosphatase"/>
    <property type="match status" value="1"/>
</dbReference>
<evidence type="ECO:0000313" key="2">
    <source>
        <dbReference type="Proteomes" id="UP000478052"/>
    </source>
</evidence>
<proteinExistence type="predicted"/>
<dbReference type="InterPro" id="IPR036691">
    <property type="entry name" value="Endo/exonu/phosph_ase_sf"/>
</dbReference>